<feature type="region of interest" description="Disordered" evidence="1">
    <location>
        <begin position="1"/>
        <end position="54"/>
    </location>
</feature>
<dbReference type="AlphaFoldDB" id="A0AA40FMM5"/>
<name>A0AA40FMM5_9HYME</name>
<comment type="caution">
    <text evidence="2">The sequence shown here is derived from an EMBL/GenBank/DDBJ whole genome shotgun (WGS) entry which is preliminary data.</text>
</comment>
<proteinExistence type="predicted"/>
<keyword evidence="3" id="KW-1185">Reference proteome</keyword>
<dbReference type="EMBL" id="JAHYIQ010000024">
    <property type="protein sequence ID" value="KAK1121999.1"/>
    <property type="molecule type" value="Genomic_DNA"/>
</dbReference>
<accession>A0AA40FMM5</accession>
<organism evidence="2 3">
    <name type="scientific">Melipona bicolor</name>
    <dbReference type="NCBI Taxonomy" id="60889"/>
    <lineage>
        <taxon>Eukaryota</taxon>
        <taxon>Metazoa</taxon>
        <taxon>Ecdysozoa</taxon>
        <taxon>Arthropoda</taxon>
        <taxon>Hexapoda</taxon>
        <taxon>Insecta</taxon>
        <taxon>Pterygota</taxon>
        <taxon>Neoptera</taxon>
        <taxon>Endopterygota</taxon>
        <taxon>Hymenoptera</taxon>
        <taxon>Apocrita</taxon>
        <taxon>Aculeata</taxon>
        <taxon>Apoidea</taxon>
        <taxon>Anthophila</taxon>
        <taxon>Apidae</taxon>
        <taxon>Melipona</taxon>
    </lineage>
</organism>
<dbReference type="Proteomes" id="UP001177670">
    <property type="component" value="Unassembled WGS sequence"/>
</dbReference>
<evidence type="ECO:0000313" key="3">
    <source>
        <dbReference type="Proteomes" id="UP001177670"/>
    </source>
</evidence>
<protein>
    <submittedName>
        <fullName evidence="2">Uncharacterized protein</fullName>
    </submittedName>
</protein>
<gene>
    <name evidence="2" type="ORF">K0M31_009847</name>
</gene>
<evidence type="ECO:0000256" key="1">
    <source>
        <dbReference type="SAM" id="MobiDB-lite"/>
    </source>
</evidence>
<feature type="compositionally biased region" description="Basic and acidic residues" evidence="1">
    <location>
        <begin position="21"/>
        <end position="33"/>
    </location>
</feature>
<evidence type="ECO:0000313" key="2">
    <source>
        <dbReference type="EMBL" id="KAK1121999.1"/>
    </source>
</evidence>
<feature type="compositionally biased region" description="Low complexity" evidence="1">
    <location>
        <begin position="1"/>
        <end position="14"/>
    </location>
</feature>
<reference evidence="2" key="1">
    <citation type="submission" date="2021-10" db="EMBL/GenBank/DDBJ databases">
        <title>Melipona bicolor Genome sequencing and assembly.</title>
        <authorList>
            <person name="Araujo N.S."/>
            <person name="Arias M.C."/>
        </authorList>
    </citation>
    <scope>NUCLEOTIDE SEQUENCE</scope>
    <source>
        <strain evidence="2">USP_2M_L1-L4_2017</strain>
        <tissue evidence="2">Whole body</tissue>
    </source>
</reference>
<sequence>MRQGHPASASSVPTAPSPNPRPREREREREFTRTRASSSPTGPPPPPSDTLLGRSRSDRLILLFWIVSSMFTENVEDTMLEHSE</sequence>